<dbReference type="SMART" id="SM00829">
    <property type="entry name" value="PKS_ER"/>
    <property type="match status" value="1"/>
</dbReference>
<dbReference type="InterPro" id="IPR036291">
    <property type="entry name" value="NAD(P)-bd_dom_sf"/>
</dbReference>
<dbReference type="Gene3D" id="3.40.50.720">
    <property type="entry name" value="NAD(P)-binding Rossmann-like Domain"/>
    <property type="match status" value="2"/>
</dbReference>
<dbReference type="PANTHER" id="PTHR43350:SF19">
    <property type="entry name" value="D-GULOSIDE 3-DEHYDROGENASE"/>
    <property type="match status" value="1"/>
</dbReference>
<keyword evidence="9" id="KW-1185">Reference proteome</keyword>
<sequence>MKQLLQSYRNGALSVMDVPVPRLGTNQVLVATRASVISAGTERAVAEFSEKSLVGKARSRPDLVRQVIKKVQTDGLVAAAQAAFARLDVPLALGYSSAGEVVEVGPGVQGFKVGDRVACAGGGYASHAEVVAVPRNLLVPIPDGVSYEQAAFTTVGAVALQGVRLAELKLGERVVVLGLGLIGLLTVQLVKAAGCLVLGSDPDPERVRLSLELGADLAVVTGQDLIEAVAEFTRGRGADAVLITAATSSNEPTELAGEISRLKGRVVAVGDVGMNIPRRIYYPKELEYKISMSYGPGRYDPNYEEKGIDYPYAYVPFTEQRNMETILQLVKEGKVTPERLITHRFTLAEAERAYRLIKGETAEKYLGVIFTYTGAVELNRTVILREGTAAPGSRGAGEVRLGMLGAGNFARLMLLPRLKKMPGVNLIGLATATGLSGRYTGEKYGFGYCTTDTEKVLSDTEINAVVIATRHNTHAGLAVRALRAGKHVFVEKPLATTEEELDMVLKAAGESSGTLMVGFNRRFAPLGRLAREVFGSHSQPLCMLYRVNAGYIPPEHWTQAQEEGGGRVIGEVCHFVDFLQFVCGSPPVAVSACGVKSGSLSPEDHLTVSLRFADGSIGTVLYFANGDKAVPKEYVEIYGGGKTLIIDDFRGGRLAQGGRVRKVGSRRQDKGHTQELISWLKVVKEGGSSPVPLAESAATTMATFAIIESLRQGGAVVPVTRILGAKATEQNGDMANVTADRSTLHYGEDVQTGP</sequence>
<dbReference type="InterPro" id="IPR011032">
    <property type="entry name" value="GroES-like_sf"/>
</dbReference>
<gene>
    <name evidence="8" type="primary">tdh</name>
    <name evidence="8" type="ORF">MGLY_20730</name>
</gene>
<dbReference type="Pfam" id="PF01408">
    <property type="entry name" value="GFO_IDH_MocA"/>
    <property type="match status" value="1"/>
</dbReference>
<dbReference type="InterPro" id="IPR000683">
    <property type="entry name" value="Gfo/Idh/MocA-like_OxRdtase_N"/>
</dbReference>
<feature type="domain" description="Enoyl reductase (ER)" evidence="7">
    <location>
        <begin position="11"/>
        <end position="362"/>
    </location>
</feature>
<dbReference type="EC" id="1.1.1.103" evidence="8"/>
<dbReference type="Pfam" id="PF02894">
    <property type="entry name" value="GFO_IDH_MocA_C"/>
    <property type="match status" value="1"/>
</dbReference>
<proteinExistence type="inferred from homology"/>
<evidence type="ECO:0000256" key="1">
    <source>
        <dbReference type="ARBA" id="ARBA00001947"/>
    </source>
</evidence>
<dbReference type="CDD" id="cd08255">
    <property type="entry name" value="2-desacetyl-2-hydroxyethyl_bacteriochlorophyllide_like"/>
    <property type="match status" value="1"/>
</dbReference>
<protein>
    <submittedName>
        <fullName evidence="8">L-threonine 3-dehydrogenase</fullName>
        <ecNumber evidence="8">1.1.1.103</ecNumber>
    </submittedName>
</protein>
<keyword evidence="6 8" id="KW-0560">Oxidoreductase</keyword>
<keyword evidence="4" id="KW-0479">Metal-binding</keyword>
<dbReference type="GO" id="GO:0008743">
    <property type="term" value="F:L-threonine 3-dehydrogenase activity"/>
    <property type="evidence" value="ECO:0007669"/>
    <property type="project" value="UniProtKB-EC"/>
</dbReference>
<keyword evidence="5" id="KW-0862">Zinc</keyword>
<dbReference type="InterPro" id="IPR013154">
    <property type="entry name" value="ADH-like_N"/>
</dbReference>
<dbReference type="GO" id="GO:0000166">
    <property type="term" value="F:nucleotide binding"/>
    <property type="evidence" value="ECO:0007669"/>
    <property type="project" value="InterPro"/>
</dbReference>
<name>A0A6I5ZRQ5_9FIRM</name>
<evidence type="ECO:0000313" key="8">
    <source>
        <dbReference type="EMBL" id="QGP92684.1"/>
    </source>
</evidence>
<dbReference type="Pfam" id="PF00107">
    <property type="entry name" value="ADH_zinc_N"/>
    <property type="match status" value="1"/>
</dbReference>
<dbReference type="InterPro" id="IPR004104">
    <property type="entry name" value="Gfo/Idh/MocA-like_OxRdtase_C"/>
</dbReference>
<dbReference type="OrthoDB" id="9769198at2"/>
<dbReference type="SUPFAM" id="SSF51735">
    <property type="entry name" value="NAD(P)-binding Rossmann-fold domains"/>
    <property type="match status" value="2"/>
</dbReference>
<reference evidence="8 9" key="1">
    <citation type="submission" date="2019-11" db="EMBL/GenBank/DDBJ databases">
        <title>Genome sequence of Moorella glycerini DSM11254.</title>
        <authorList>
            <person name="Poehlein A."/>
            <person name="Boeer T."/>
            <person name="Daniel R."/>
        </authorList>
    </citation>
    <scope>NUCLEOTIDE SEQUENCE [LARGE SCALE GENOMIC DNA]</scope>
    <source>
        <strain evidence="8 9">DSM 11254</strain>
    </source>
</reference>
<dbReference type="Proteomes" id="UP000425916">
    <property type="component" value="Chromosome"/>
</dbReference>
<dbReference type="GO" id="GO:0046872">
    <property type="term" value="F:metal ion binding"/>
    <property type="evidence" value="ECO:0007669"/>
    <property type="project" value="UniProtKB-KW"/>
</dbReference>
<evidence type="ECO:0000256" key="4">
    <source>
        <dbReference type="ARBA" id="ARBA00022723"/>
    </source>
</evidence>
<evidence type="ECO:0000313" key="9">
    <source>
        <dbReference type="Proteomes" id="UP000425916"/>
    </source>
</evidence>
<dbReference type="PANTHER" id="PTHR43350">
    <property type="entry name" value="NAD-DEPENDENT ALCOHOL DEHYDROGENASE"/>
    <property type="match status" value="1"/>
</dbReference>
<dbReference type="SUPFAM" id="SSF55347">
    <property type="entry name" value="Glyceraldehyde-3-phosphate dehydrogenase-like, C-terminal domain"/>
    <property type="match status" value="1"/>
</dbReference>
<evidence type="ECO:0000256" key="2">
    <source>
        <dbReference type="ARBA" id="ARBA00008072"/>
    </source>
</evidence>
<evidence type="ECO:0000259" key="7">
    <source>
        <dbReference type="SMART" id="SM00829"/>
    </source>
</evidence>
<comment type="similarity">
    <text evidence="2">Belongs to the zinc-containing alcohol dehydrogenase family.</text>
</comment>
<dbReference type="Pfam" id="PF08240">
    <property type="entry name" value="ADH_N"/>
    <property type="match status" value="1"/>
</dbReference>
<evidence type="ECO:0000256" key="5">
    <source>
        <dbReference type="ARBA" id="ARBA00022833"/>
    </source>
</evidence>
<dbReference type="SUPFAM" id="SSF50129">
    <property type="entry name" value="GroES-like"/>
    <property type="match status" value="1"/>
</dbReference>
<organism evidence="8 9">
    <name type="scientific">Neomoorella glycerini</name>
    <dbReference type="NCBI Taxonomy" id="55779"/>
    <lineage>
        <taxon>Bacteria</taxon>
        <taxon>Bacillati</taxon>
        <taxon>Bacillota</taxon>
        <taxon>Clostridia</taxon>
        <taxon>Neomoorellales</taxon>
        <taxon>Neomoorellaceae</taxon>
        <taxon>Neomoorella</taxon>
    </lineage>
</organism>
<evidence type="ECO:0000256" key="6">
    <source>
        <dbReference type="ARBA" id="ARBA00023002"/>
    </source>
</evidence>
<dbReference type="RefSeq" id="WP_156273580.1">
    <property type="nucleotide sequence ID" value="NZ_CP046244.1"/>
</dbReference>
<comment type="similarity">
    <text evidence="3">Belongs to the Gfo/Idh/MocA family.</text>
</comment>
<dbReference type="EMBL" id="CP046244">
    <property type="protein sequence ID" value="QGP92684.1"/>
    <property type="molecule type" value="Genomic_DNA"/>
</dbReference>
<dbReference type="Gene3D" id="3.30.360.10">
    <property type="entry name" value="Dihydrodipicolinate Reductase, domain 2"/>
    <property type="match status" value="1"/>
</dbReference>
<evidence type="ECO:0000256" key="3">
    <source>
        <dbReference type="ARBA" id="ARBA00010928"/>
    </source>
</evidence>
<dbReference type="Gene3D" id="3.90.180.10">
    <property type="entry name" value="Medium-chain alcohol dehydrogenases, catalytic domain"/>
    <property type="match status" value="2"/>
</dbReference>
<accession>A0A6I5ZRQ5</accession>
<dbReference type="InterPro" id="IPR020843">
    <property type="entry name" value="ER"/>
</dbReference>
<dbReference type="AlphaFoldDB" id="A0A6I5ZRQ5"/>
<comment type="cofactor">
    <cofactor evidence="1">
        <name>Zn(2+)</name>
        <dbReference type="ChEBI" id="CHEBI:29105"/>
    </cofactor>
</comment>
<dbReference type="InterPro" id="IPR013149">
    <property type="entry name" value="ADH-like_C"/>
</dbReference>